<reference evidence="1 2" key="1">
    <citation type="submission" date="2015-04" db="EMBL/GenBank/DDBJ databases">
        <authorList>
            <person name="Syromyatnikov M.Y."/>
            <person name="Popov V.N."/>
        </authorList>
    </citation>
    <scope>NUCLEOTIDE SEQUENCE [LARGE SCALE GENOMIC DNA]</scope>
</reference>
<protein>
    <submittedName>
        <fullName evidence="1">CLUMA_CG006143, isoform A</fullName>
    </submittedName>
</protein>
<gene>
    <name evidence="1" type="ORF">CLUMA_CG006143</name>
</gene>
<proteinExistence type="predicted"/>
<dbReference type="Proteomes" id="UP000183832">
    <property type="component" value="Unassembled WGS sequence"/>
</dbReference>
<sequence length="60" mass="7199">MRQLKHRNHVEHINKVEQSWKHSNGCKLFKNIEDTIKRRGVVRCHNSTFAIDDSKYAKEH</sequence>
<evidence type="ECO:0000313" key="1">
    <source>
        <dbReference type="EMBL" id="CRK92574.1"/>
    </source>
</evidence>
<organism evidence="1 2">
    <name type="scientific">Clunio marinus</name>
    <dbReference type="NCBI Taxonomy" id="568069"/>
    <lineage>
        <taxon>Eukaryota</taxon>
        <taxon>Metazoa</taxon>
        <taxon>Ecdysozoa</taxon>
        <taxon>Arthropoda</taxon>
        <taxon>Hexapoda</taxon>
        <taxon>Insecta</taxon>
        <taxon>Pterygota</taxon>
        <taxon>Neoptera</taxon>
        <taxon>Endopterygota</taxon>
        <taxon>Diptera</taxon>
        <taxon>Nematocera</taxon>
        <taxon>Chironomoidea</taxon>
        <taxon>Chironomidae</taxon>
        <taxon>Clunio</taxon>
    </lineage>
</organism>
<keyword evidence="2" id="KW-1185">Reference proteome</keyword>
<name>A0A1J1I156_9DIPT</name>
<dbReference type="EMBL" id="CVRI01000031">
    <property type="protein sequence ID" value="CRK92574.1"/>
    <property type="molecule type" value="Genomic_DNA"/>
</dbReference>
<dbReference type="AlphaFoldDB" id="A0A1J1I156"/>
<evidence type="ECO:0000313" key="2">
    <source>
        <dbReference type="Proteomes" id="UP000183832"/>
    </source>
</evidence>
<accession>A0A1J1I156</accession>